<evidence type="ECO:0000256" key="1">
    <source>
        <dbReference type="SAM" id="MobiDB-lite"/>
    </source>
</evidence>
<feature type="compositionally biased region" description="Polar residues" evidence="1">
    <location>
        <begin position="22"/>
        <end position="37"/>
    </location>
</feature>
<dbReference type="Proteomes" id="UP000251513">
    <property type="component" value="Unassembled WGS sequence"/>
</dbReference>
<proteinExistence type="predicted"/>
<name>A0AA44Z4H0_XANCM</name>
<accession>A0AA44Z4H0</accession>
<dbReference type="AlphaFoldDB" id="A0AA44Z4H0"/>
<gene>
    <name evidence="2" type="ORF">C7T86_04015</name>
</gene>
<sequence>MAQRVVGGLRIGDALAAWITANSQQPTANSQQPTANSQQPTAQQAMQAPRRSSLAVDVADPAGALLPCLCGHAHCAFA</sequence>
<evidence type="ECO:0000313" key="2">
    <source>
        <dbReference type="EMBL" id="PUE95754.1"/>
    </source>
</evidence>
<reference evidence="2 3" key="1">
    <citation type="submission" date="2018-03" db="EMBL/GenBank/DDBJ databases">
        <title>Sequencing of reference strains of Xanthomonas.</title>
        <authorList>
            <person name="Studholme D.J."/>
            <person name="Vicente J."/>
            <person name="Sarris P."/>
        </authorList>
    </citation>
    <scope>NUCLEOTIDE SEQUENCE [LARGE SCALE GENOMIC DNA]</scope>
    <source>
        <strain evidence="2 3">WHRI 5232</strain>
    </source>
</reference>
<feature type="compositionally biased region" description="Low complexity" evidence="1">
    <location>
        <begin position="38"/>
        <end position="49"/>
    </location>
</feature>
<dbReference type="EMBL" id="PYJH01000005">
    <property type="protein sequence ID" value="PUE95754.1"/>
    <property type="molecule type" value="Genomic_DNA"/>
</dbReference>
<organism evidence="2 3">
    <name type="scientific">Xanthomonas campestris pv. malvacearum</name>
    <dbReference type="NCBI Taxonomy" id="86040"/>
    <lineage>
        <taxon>Bacteria</taxon>
        <taxon>Pseudomonadati</taxon>
        <taxon>Pseudomonadota</taxon>
        <taxon>Gammaproteobacteria</taxon>
        <taxon>Lysobacterales</taxon>
        <taxon>Lysobacteraceae</taxon>
        <taxon>Xanthomonas</taxon>
    </lineage>
</organism>
<comment type="caution">
    <text evidence="2">The sequence shown here is derived from an EMBL/GenBank/DDBJ whole genome shotgun (WGS) entry which is preliminary data.</text>
</comment>
<protein>
    <submittedName>
        <fullName evidence="2">Uncharacterized protein</fullName>
    </submittedName>
</protein>
<evidence type="ECO:0000313" key="3">
    <source>
        <dbReference type="Proteomes" id="UP000251513"/>
    </source>
</evidence>
<feature type="region of interest" description="Disordered" evidence="1">
    <location>
        <begin position="22"/>
        <end position="54"/>
    </location>
</feature>